<evidence type="ECO:0000256" key="9">
    <source>
        <dbReference type="ARBA" id="ARBA00023136"/>
    </source>
</evidence>
<evidence type="ECO:0000256" key="6">
    <source>
        <dbReference type="ARBA" id="ARBA00022692"/>
    </source>
</evidence>
<dbReference type="InterPro" id="IPR021825">
    <property type="entry name" value="RETICULATA-related"/>
</dbReference>
<evidence type="ECO:0000313" key="13">
    <source>
        <dbReference type="Proteomes" id="UP001472866"/>
    </source>
</evidence>
<evidence type="ECO:0000256" key="1">
    <source>
        <dbReference type="ARBA" id="ARBA00004141"/>
    </source>
</evidence>
<sequence length="301" mass="32247">MATITAQTTKTKTTPRMVRGAAGLPRLARRFAACASRGAALPPSRALGRTKSRDLDATRAISLDRDGSGERRRGEGKALDMVPLGSAVAAVQQGLADRVAADEEFLFKLIWEVLQDQVIIVLTVVASCGLPSFWTTEQMANACLLHATAFFNDILLMWFLAATKSPHSSGAGRGGKKKKGLSHMFEPSATATIGDRAKCWVDKFLLYAPLGLATALLSSVVMGRFLGPEASNPLYLCKVGLVGLIHLGVSSNTRYQMINGVDVLYYRVLDKKAARSATIASRLVNQVVGGKLFLLLSALIL</sequence>
<comment type="similarity">
    <text evidence="3">Belongs to the RETICULATA family.</text>
</comment>
<dbReference type="Pfam" id="PF11891">
    <property type="entry name" value="RETICULATA-like"/>
    <property type="match status" value="1"/>
</dbReference>
<dbReference type="PANTHER" id="PTHR31038">
    <property type="entry name" value="EXPRESSED PROTEIN-RELATED"/>
    <property type="match status" value="1"/>
</dbReference>
<accession>A0A7S3CDG5</accession>
<evidence type="ECO:0000256" key="3">
    <source>
        <dbReference type="ARBA" id="ARBA00010793"/>
    </source>
</evidence>
<keyword evidence="9 10" id="KW-0472">Membrane</keyword>
<evidence type="ECO:0000313" key="12">
    <source>
        <dbReference type="EMBL" id="WZN63812.1"/>
    </source>
</evidence>
<dbReference type="Proteomes" id="UP001472866">
    <property type="component" value="Chromosome 08"/>
</dbReference>
<dbReference type="EMBL" id="CP151508">
    <property type="protein sequence ID" value="WZN63812.1"/>
    <property type="molecule type" value="Genomic_DNA"/>
</dbReference>
<evidence type="ECO:0000256" key="8">
    <source>
        <dbReference type="ARBA" id="ARBA00022989"/>
    </source>
</evidence>
<evidence type="ECO:0000256" key="7">
    <source>
        <dbReference type="ARBA" id="ARBA00022946"/>
    </source>
</evidence>
<evidence type="ECO:0000256" key="4">
    <source>
        <dbReference type="ARBA" id="ARBA00022528"/>
    </source>
</evidence>
<reference evidence="12 13" key="2">
    <citation type="submission" date="2024-03" db="EMBL/GenBank/DDBJ databases">
        <title>Complete genome sequence of the green alga Chloropicon roscoffensis RCC1871.</title>
        <authorList>
            <person name="Lemieux C."/>
            <person name="Pombert J.-F."/>
            <person name="Otis C."/>
            <person name="Turmel M."/>
        </authorList>
    </citation>
    <scope>NUCLEOTIDE SEQUENCE [LARGE SCALE GENOMIC DNA]</scope>
    <source>
        <strain evidence="12 13">RCC1871</strain>
    </source>
</reference>
<proteinExistence type="inferred from homology"/>
<name>A0A7S3CDG5_9CHLO</name>
<gene>
    <name evidence="11" type="ORF">CROS1456_LOCUS6287</name>
    <name evidence="12" type="ORF">HKI87_08g53650</name>
</gene>
<keyword evidence="13" id="KW-1185">Reference proteome</keyword>
<comment type="subcellular location">
    <subcellularLocation>
        <location evidence="1">Membrane</location>
        <topology evidence="1">Multi-pass membrane protein</topology>
    </subcellularLocation>
    <subcellularLocation>
        <location evidence="2">Plastid</location>
        <location evidence="2">Chloroplast</location>
    </subcellularLocation>
</comment>
<evidence type="ECO:0000256" key="2">
    <source>
        <dbReference type="ARBA" id="ARBA00004229"/>
    </source>
</evidence>
<dbReference type="GO" id="GO:0099402">
    <property type="term" value="P:plant organ development"/>
    <property type="evidence" value="ECO:0007669"/>
    <property type="project" value="TreeGrafter"/>
</dbReference>
<keyword evidence="4" id="KW-0150">Chloroplast</keyword>
<evidence type="ECO:0000256" key="5">
    <source>
        <dbReference type="ARBA" id="ARBA00022640"/>
    </source>
</evidence>
<keyword evidence="5" id="KW-0934">Plastid</keyword>
<keyword evidence="8 10" id="KW-1133">Transmembrane helix</keyword>
<protein>
    <submittedName>
        <fullName evidence="12">Protein RETICULATA-RELATED</fullName>
    </submittedName>
</protein>
<reference evidence="11" key="1">
    <citation type="submission" date="2021-01" db="EMBL/GenBank/DDBJ databases">
        <authorList>
            <person name="Corre E."/>
            <person name="Pelletier E."/>
            <person name="Niang G."/>
            <person name="Scheremetjew M."/>
            <person name="Finn R."/>
            <person name="Kale V."/>
            <person name="Holt S."/>
            <person name="Cochrane G."/>
            <person name="Meng A."/>
            <person name="Brown T."/>
            <person name="Cohen L."/>
        </authorList>
    </citation>
    <scope>NUCLEOTIDE SEQUENCE</scope>
    <source>
        <strain evidence="11">RCC1871</strain>
    </source>
</reference>
<keyword evidence="7" id="KW-0809">Transit peptide</keyword>
<organism evidence="11">
    <name type="scientific">Chloropicon roscoffensis</name>
    <dbReference type="NCBI Taxonomy" id="1461544"/>
    <lineage>
        <taxon>Eukaryota</taxon>
        <taxon>Viridiplantae</taxon>
        <taxon>Chlorophyta</taxon>
        <taxon>Chloropicophyceae</taxon>
        <taxon>Chloropicales</taxon>
        <taxon>Chloropicaceae</taxon>
        <taxon>Chloropicon</taxon>
    </lineage>
</organism>
<dbReference type="PANTHER" id="PTHR31038:SF10">
    <property type="entry name" value="OS04G0524400 PROTEIN"/>
    <property type="match status" value="1"/>
</dbReference>
<evidence type="ECO:0000313" key="11">
    <source>
        <dbReference type="EMBL" id="CAE0193197.1"/>
    </source>
</evidence>
<dbReference type="EMBL" id="HBHZ01008119">
    <property type="protein sequence ID" value="CAE0193197.1"/>
    <property type="molecule type" value="Transcribed_RNA"/>
</dbReference>
<keyword evidence="6 10" id="KW-0812">Transmembrane</keyword>
<dbReference type="AlphaFoldDB" id="A0A7S3CDG5"/>
<feature type="transmembrane region" description="Helical" evidence="10">
    <location>
        <begin position="204"/>
        <end position="226"/>
    </location>
</feature>
<dbReference type="GO" id="GO:0009706">
    <property type="term" value="C:chloroplast inner membrane"/>
    <property type="evidence" value="ECO:0007669"/>
    <property type="project" value="TreeGrafter"/>
</dbReference>
<evidence type="ECO:0000256" key="10">
    <source>
        <dbReference type="SAM" id="Phobius"/>
    </source>
</evidence>